<dbReference type="KEGG" id="cag:Cagg_0447"/>
<dbReference type="HOGENOM" id="CLU_1438727_0_0_0"/>
<dbReference type="AlphaFoldDB" id="B8G3K8"/>
<accession>B8G3K8</accession>
<gene>
    <name evidence="1" type="ordered locus">Cagg_0447</name>
</gene>
<organism evidence="1 2">
    <name type="scientific">Chloroflexus aggregans (strain MD-66 / DSM 9485)</name>
    <dbReference type="NCBI Taxonomy" id="326427"/>
    <lineage>
        <taxon>Bacteria</taxon>
        <taxon>Bacillati</taxon>
        <taxon>Chloroflexota</taxon>
        <taxon>Chloroflexia</taxon>
        <taxon>Chloroflexales</taxon>
        <taxon>Chloroflexineae</taxon>
        <taxon>Chloroflexaceae</taxon>
        <taxon>Chloroflexus</taxon>
    </lineage>
</organism>
<dbReference type="RefSeq" id="WP_012615757.1">
    <property type="nucleotide sequence ID" value="NC_011831.1"/>
</dbReference>
<keyword evidence="2" id="KW-1185">Reference proteome</keyword>
<dbReference type="EMBL" id="CP001337">
    <property type="protein sequence ID" value="ACL23391.1"/>
    <property type="molecule type" value="Genomic_DNA"/>
</dbReference>
<evidence type="ECO:0000313" key="2">
    <source>
        <dbReference type="Proteomes" id="UP000002508"/>
    </source>
</evidence>
<dbReference type="Proteomes" id="UP000002508">
    <property type="component" value="Chromosome"/>
</dbReference>
<name>B8G3K8_CHLAD</name>
<sequence length="188" mass="21078">MFGTIVGAILLFFILSSPICGYLDSIAIKFVSLKIPDSVCIGRDKYTIAVKVGEIMVLGDSRVGVHFEAPDSGYYLFKYEAGAYTFHKYSSTQPTWTTGVNIVYGKEITWKNGGPENVVKRFADKGYFLSDTDAEIEAEGEMFKYYLKKGEIITFIAVDGYDTYSDNEGYVKISCYFVSEEHTVIKDN</sequence>
<proteinExistence type="predicted"/>
<protein>
    <submittedName>
        <fullName evidence="1">Uncharacterized protein</fullName>
    </submittedName>
</protein>
<reference evidence="1" key="1">
    <citation type="submission" date="2008-12" db="EMBL/GenBank/DDBJ databases">
        <title>Complete sequence of Chloroflexus aggregans DSM 9485.</title>
        <authorList>
            <consortium name="US DOE Joint Genome Institute"/>
            <person name="Lucas S."/>
            <person name="Copeland A."/>
            <person name="Lapidus A."/>
            <person name="Glavina del Rio T."/>
            <person name="Dalin E."/>
            <person name="Tice H."/>
            <person name="Pitluck S."/>
            <person name="Foster B."/>
            <person name="Larimer F."/>
            <person name="Land M."/>
            <person name="Hauser L."/>
            <person name="Kyrpides N."/>
            <person name="Mikhailova N."/>
            <person name="Bryant D."/>
            <person name="Richardson P."/>
        </authorList>
    </citation>
    <scope>NUCLEOTIDE SEQUENCE</scope>
    <source>
        <strain evidence="1">DSM 9485</strain>
    </source>
</reference>
<evidence type="ECO:0000313" key="1">
    <source>
        <dbReference type="EMBL" id="ACL23391.1"/>
    </source>
</evidence>